<organism evidence="1 2">
    <name type="scientific">Diploscapter pachys</name>
    <dbReference type="NCBI Taxonomy" id="2018661"/>
    <lineage>
        <taxon>Eukaryota</taxon>
        <taxon>Metazoa</taxon>
        <taxon>Ecdysozoa</taxon>
        <taxon>Nematoda</taxon>
        <taxon>Chromadorea</taxon>
        <taxon>Rhabditida</taxon>
        <taxon>Rhabditina</taxon>
        <taxon>Rhabditomorpha</taxon>
        <taxon>Rhabditoidea</taxon>
        <taxon>Rhabditidae</taxon>
        <taxon>Diploscapter</taxon>
    </lineage>
</organism>
<proteinExistence type="predicted"/>
<evidence type="ECO:0000313" key="1">
    <source>
        <dbReference type="EMBL" id="PAV58535.1"/>
    </source>
</evidence>
<reference evidence="1 2" key="1">
    <citation type="journal article" date="2017" name="Curr. Biol.">
        <title>Genome architecture and evolution of a unichromosomal asexual nematode.</title>
        <authorList>
            <person name="Fradin H."/>
            <person name="Zegar C."/>
            <person name="Gutwein M."/>
            <person name="Lucas J."/>
            <person name="Kovtun M."/>
            <person name="Corcoran D."/>
            <person name="Baugh L.R."/>
            <person name="Kiontke K."/>
            <person name="Gunsalus K."/>
            <person name="Fitch D.H."/>
            <person name="Piano F."/>
        </authorList>
    </citation>
    <scope>NUCLEOTIDE SEQUENCE [LARGE SCALE GENOMIC DNA]</scope>
    <source>
        <strain evidence="1">PF1309</strain>
    </source>
</reference>
<comment type="caution">
    <text evidence="1">The sequence shown here is derived from an EMBL/GenBank/DDBJ whole genome shotgun (WGS) entry which is preliminary data.</text>
</comment>
<evidence type="ECO:0000313" key="2">
    <source>
        <dbReference type="Proteomes" id="UP000218231"/>
    </source>
</evidence>
<name>A0A2A2JA60_9BILA</name>
<dbReference type="Proteomes" id="UP000218231">
    <property type="component" value="Unassembled WGS sequence"/>
</dbReference>
<keyword evidence="2" id="KW-1185">Reference proteome</keyword>
<dbReference type="AlphaFoldDB" id="A0A2A2JA60"/>
<accession>A0A2A2JA60</accession>
<protein>
    <submittedName>
        <fullName evidence="1">Uncharacterized protein</fullName>
    </submittedName>
</protein>
<sequence length="90" mass="9868">MNCENPVIFIEMDYGILERTGRLRNAAAVPLHGHRTAHTANGIGIDKFISTTAVEWMICSAQRDLRICPPEAGISALSSDTGNPLNAYRR</sequence>
<dbReference type="EMBL" id="LIAE01010576">
    <property type="protein sequence ID" value="PAV58535.1"/>
    <property type="molecule type" value="Genomic_DNA"/>
</dbReference>
<gene>
    <name evidence="1" type="ORF">WR25_25185</name>
</gene>